<dbReference type="RefSeq" id="WP_199467834.1">
    <property type="nucleotide sequence ID" value="NZ_JAEMNX010000008.1"/>
</dbReference>
<comment type="caution">
    <text evidence="1">The sequence shown here is derived from an EMBL/GenBank/DDBJ whole genome shotgun (WGS) entry which is preliminary data.</text>
</comment>
<proteinExistence type="predicted"/>
<accession>A0A934N640</accession>
<reference evidence="1" key="1">
    <citation type="submission" date="2020-12" db="EMBL/GenBank/DDBJ databases">
        <title>Marinomonas arctica sp. nov., a psychrotolerant bacterium isolated from the Arctic.</title>
        <authorList>
            <person name="Zhang Y."/>
        </authorList>
    </citation>
    <scope>NUCLEOTIDE SEQUENCE</scope>
    <source>
        <strain evidence="1">C1424</strain>
    </source>
</reference>
<sequence length="122" mass="13313">MTNNLPLNDTFFRLTSAERYDQVIKLIKKGQSIWTLADAEGCLIIDLGSDKVLPVWPVEALALDWGKKDYEGFTGLEVSAKDWANKWLEGMSKDGFSVGVAPNLAGECIVSSAAEHAADIKP</sequence>
<dbReference type="InterPro" id="IPR021284">
    <property type="entry name" value="DUF2750"/>
</dbReference>
<name>A0A934N640_9GAMM</name>
<gene>
    <name evidence="1" type="ORF">I8J31_08390</name>
</gene>
<evidence type="ECO:0000313" key="1">
    <source>
        <dbReference type="EMBL" id="MBJ7537686.1"/>
    </source>
</evidence>
<protein>
    <submittedName>
        <fullName evidence="1">DUF2750 domain-containing protein</fullName>
    </submittedName>
</protein>
<dbReference type="Pfam" id="PF11042">
    <property type="entry name" value="DUF2750"/>
    <property type="match status" value="1"/>
</dbReference>
<evidence type="ECO:0000313" key="2">
    <source>
        <dbReference type="Proteomes" id="UP000628710"/>
    </source>
</evidence>
<dbReference type="EMBL" id="JAEMNX010000008">
    <property type="protein sequence ID" value="MBJ7537686.1"/>
    <property type="molecule type" value="Genomic_DNA"/>
</dbReference>
<organism evidence="1 2">
    <name type="scientific">Marinomonas transparens</name>
    <dbReference type="NCBI Taxonomy" id="2795388"/>
    <lineage>
        <taxon>Bacteria</taxon>
        <taxon>Pseudomonadati</taxon>
        <taxon>Pseudomonadota</taxon>
        <taxon>Gammaproteobacteria</taxon>
        <taxon>Oceanospirillales</taxon>
        <taxon>Oceanospirillaceae</taxon>
        <taxon>Marinomonas</taxon>
    </lineage>
</organism>
<dbReference type="AlphaFoldDB" id="A0A934N640"/>
<keyword evidence="2" id="KW-1185">Reference proteome</keyword>
<dbReference type="Proteomes" id="UP000628710">
    <property type="component" value="Unassembled WGS sequence"/>
</dbReference>